<keyword evidence="2" id="KW-1003">Cell membrane</keyword>
<dbReference type="PANTHER" id="PTHR30572">
    <property type="entry name" value="MEMBRANE COMPONENT OF TRANSPORTER-RELATED"/>
    <property type="match status" value="1"/>
</dbReference>
<feature type="transmembrane region" description="Helical" evidence="7">
    <location>
        <begin position="323"/>
        <end position="347"/>
    </location>
</feature>
<feature type="domain" description="ABC3 transporter permease C-terminal" evidence="8">
    <location>
        <begin position="745"/>
        <end position="845"/>
    </location>
</feature>
<feature type="transmembrane region" description="Helical" evidence="7">
    <location>
        <begin position="442"/>
        <end position="464"/>
    </location>
</feature>
<evidence type="ECO:0000256" key="6">
    <source>
        <dbReference type="ARBA" id="ARBA00038076"/>
    </source>
</evidence>
<keyword evidence="5 7" id="KW-0472">Membrane</keyword>
<evidence type="ECO:0000256" key="7">
    <source>
        <dbReference type="SAM" id="Phobius"/>
    </source>
</evidence>
<evidence type="ECO:0000256" key="1">
    <source>
        <dbReference type="ARBA" id="ARBA00004651"/>
    </source>
</evidence>
<dbReference type="GeneID" id="96230293"/>
<protein>
    <submittedName>
        <fullName evidence="9">FtsX-like permease family</fullName>
    </submittedName>
</protein>
<feature type="transmembrane region" description="Helical" evidence="7">
    <location>
        <begin position="266"/>
        <end position="288"/>
    </location>
</feature>
<evidence type="ECO:0000256" key="3">
    <source>
        <dbReference type="ARBA" id="ARBA00022692"/>
    </source>
</evidence>
<evidence type="ECO:0000313" key="9">
    <source>
        <dbReference type="EMBL" id="CUP75659.1"/>
    </source>
</evidence>
<keyword evidence="4 7" id="KW-1133">Transmembrane helix</keyword>
<dbReference type="InterPro" id="IPR050250">
    <property type="entry name" value="Macrolide_Exporter_MacB"/>
</dbReference>
<dbReference type="Pfam" id="PF02687">
    <property type="entry name" value="FtsX"/>
    <property type="match status" value="2"/>
</dbReference>
<dbReference type="AlphaFoldDB" id="A0A174QZN7"/>
<feature type="transmembrane region" description="Helical" evidence="7">
    <location>
        <begin position="836"/>
        <end position="855"/>
    </location>
</feature>
<dbReference type="OrthoDB" id="1694171at2"/>
<comment type="subcellular location">
    <subcellularLocation>
        <location evidence="1">Cell membrane</location>
        <topology evidence="1">Multi-pass membrane protein</topology>
    </subcellularLocation>
</comment>
<dbReference type="Proteomes" id="UP000095413">
    <property type="component" value="Unassembled WGS sequence"/>
</dbReference>
<reference evidence="9 10" key="1">
    <citation type="submission" date="2015-09" db="EMBL/GenBank/DDBJ databases">
        <authorList>
            <consortium name="Pathogen Informatics"/>
        </authorList>
    </citation>
    <scope>NUCLEOTIDE SEQUENCE [LARGE SCALE GENOMIC DNA]</scope>
    <source>
        <strain evidence="9 10">2789STDY5834921</strain>
    </source>
</reference>
<dbReference type="GO" id="GO:0022857">
    <property type="term" value="F:transmembrane transporter activity"/>
    <property type="evidence" value="ECO:0007669"/>
    <property type="project" value="TreeGrafter"/>
</dbReference>
<sequence>MKDYDYHRPAEKVLLDSYRKQNRNKNRLLFLAVALTVGVIFCMISFAYGKIQVDIQKHIRTDGMTVSTYLENGTEEMAGQLHTLSYIAETGKEKFAGKLCDQTIKYCDCVVADETAFETMLCPAYTQIIGTYPKQENEIMLSTKTLTYLGISDPKVGMELKLDFYWNDLFQTKGTGQQTFQLSGYFTEYQNQGASFSIAFLSEKKLKESGAGWNPCRILLKPEKDSVSGIQMEQQLQEDIRLKEGQRIVSMDSAAYRAVEGMLGSYGFAALFSFLILLCMFLFIYNILNLSLGKDLQQYGLMEVVGVQQHQIIQVIFRQMMEVVLKGSLAGVAIGSLVVLGILPSVIGKLYLGQAEELEGISFYQPVFFLIAILPVAMTLGVVILLVKQKIKILSPLECMNYGTGNVAEKKQTKKKKAVFQSFGNKPEVYLARRYLFYNKKAFFITMISLTIGCGLALGSSVIVKGVDLQNQFMKEPDFQIRITQEACSTLMETSPDTENMVFFPKEFLENIKQTAGNSLQDETKIQGFYPIIGKQGRDSIKLLNDGETVPTVIQKISSSEKEKLQEFLKEQEITADWETFTHENGTILLHDHRVSEYAEEQALEQLGNTIEVYDLVPVGTDMSDLLPETLVNCGYLDITKEGFPELELCWDGRNTNLLLVTEETFENLSENLTPQTFEMSFSVEKEQESGCKNRLKGMIQTENMEFQSENGYAEQLNLFQMESRSDLLLKEQEYIQTSRLLLLVISGCLIFIGIMNFLNVRVTDMLLRKKECAIMNRVGMTRKQLQRMFLAEGIFTWLLLSVLILTVGTILICGIGWYMKTEISYFVFSYPIKEMVALLMILLAGSILVPEILYKKFKKNFRFFVG</sequence>
<evidence type="ECO:0000256" key="5">
    <source>
        <dbReference type="ARBA" id="ARBA00023136"/>
    </source>
</evidence>
<dbReference type="EMBL" id="CZBA01000014">
    <property type="protein sequence ID" value="CUP75659.1"/>
    <property type="molecule type" value="Genomic_DNA"/>
</dbReference>
<name>A0A174QZN7_9FIRM</name>
<evidence type="ECO:0000313" key="10">
    <source>
        <dbReference type="Proteomes" id="UP000095413"/>
    </source>
</evidence>
<feature type="transmembrane region" description="Helical" evidence="7">
    <location>
        <begin position="790"/>
        <end position="820"/>
    </location>
</feature>
<dbReference type="RefSeq" id="WP_055056435.1">
    <property type="nucleotide sequence ID" value="NZ_CZBA01000014.1"/>
</dbReference>
<proteinExistence type="inferred from homology"/>
<dbReference type="PANTHER" id="PTHR30572:SF4">
    <property type="entry name" value="ABC TRANSPORTER PERMEASE YTRF"/>
    <property type="match status" value="1"/>
</dbReference>
<accession>A0A174QZN7</accession>
<feature type="domain" description="ABC3 transporter permease C-terminal" evidence="8">
    <location>
        <begin position="271"/>
        <end position="386"/>
    </location>
</feature>
<evidence type="ECO:0000259" key="8">
    <source>
        <dbReference type="Pfam" id="PF02687"/>
    </source>
</evidence>
<dbReference type="InterPro" id="IPR003838">
    <property type="entry name" value="ABC3_permease_C"/>
</dbReference>
<organism evidence="9 10">
    <name type="scientific">Blautia obeum</name>
    <dbReference type="NCBI Taxonomy" id="40520"/>
    <lineage>
        <taxon>Bacteria</taxon>
        <taxon>Bacillati</taxon>
        <taxon>Bacillota</taxon>
        <taxon>Clostridia</taxon>
        <taxon>Lachnospirales</taxon>
        <taxon>Lachnospiraceae</taxon>
        <taxon>Blautia</taxon>
    </lineage>
</organism>
<evidence type="ECO:0000256" key="2">
    <source>
        <dbReference type="ARBA" id="ARBA00022475"/>
    </source>
</evidence>
<evidence type="ECO:0000256" key="4">
    <source>
        <dbReference type="ARBA" id="ARBA00022989"/>
    </source>
</evidence>
<feature type="transmembrane region" description="Helical" evidence="7">
    <location>
        <begin position="741"/>
        <end position="761"/>
    </location>
</feature>
<feature type="transmembrane region" description="Helical" evidence="7">
    <location>
        <begin position="28"/>
        <end position="48"/>
    </location>
</feature>
<feature type="transmembrane region" description="Helical" evidence="7">
    <location>
        <begin position="367"/>
        <end position="387"/>
    </location>
</feature>
<keyword evidence="3 7" id="KW-0812">Transmembrane</keyword>
<gene>
    <name evidence="9" type="ORF">ERS852533_02449</name>
</gene>
<comment type="similarity">
    <text evidence="6">Belongs to the ABC-4 integral membrane protein family.</text>
</comment>
<dbReference type="GO" id="GO:0005886">
    <property type="term" value="C:plasma membrane"/>
    <property type="evidence" value="ECO:0007669"/>
    <property type="project" value="UniProtKB-SubCell"/>
</dbReference>